<dbReference type="Pfam" id="PF03922">
    <property type="entry name" value="OmpW"/>
    <property type="match status" value="1"/>
</dbReference>
<proteinExistence type="inferred from homology"/>
<name>A8LIS7_DINSH</name>
<protein>
    <submittedName>
        <fullName evidence="3">OmpW family protein</fullName>
    </submittedName>
</protein>
<dbReference type="Gene3D" id="2.40.160.20">
    <property type="match status" value="1"/>
</dbReference>
<accession>A8LIS7</accession>
<comment type="similarity">
    <text evidence="1">Belongs to the OmpW/AlkL family.</text>
</comment>
<dbReference type="PANTHER" id="PTHR36920:SF1">
    <property type="entry name" value="OUTER MEMBRANE PROTEIN W"/>
    <property type="match status" value="1"/>
</dbReference>
<dbReference type="PANTHER" id="PTHR36920">
    <property type="match status" value="1"/>
</dbReference>
<dbReference type="SUPFAM" id="SSF56925">
    <property type="entry name" value="OMPA-like"/>
    <property type="match status" value="1"/>
</dbReference>
<sequence>MKTHLLTTAAALVLTSAAPALAQSAGDWTFGVGIINVNPDSDNGSVVDGTLDVEVGSDTQLSLTAEYFFTDNIGLEILAATPFTHDIDVGDGAVTGETKHLPPTVSVNYHFTQFSGFKPYVGVGINYTNFFEEKSSAGTLELDDSWGLAAQIGVDIPVTERGALRLNARYIDIETDAKLNGADIGTVKIDPVVLNVAYVFTF</sequence>
<evidence type="ECO:0000313" key="4">
    <source>
        <dbReference type="Proteomes" id="UP000006833"/>
    </source>
</evidence>
<keyword evidence="4" id="KW-1185">Reference proteome</keyword>
<feature type="signal peptide" evidence="2">
    <location>
        <begin position="1"/>
        <end position="22"/>
    </location>
</feature>
<dbReference type="eggNOG" id="COG3047">
    <property type="taxonomic scope" value="Bacteria"/>
</dbReference>
<dbReference type="RefSeq" id="WP_012177971.1">
    <property type="nucleotide sequence ID" value="NC_009952.1"/>
</dbReference>
<organism evidence="3 4">
    <name type="scientific">Dinoroseobacter shibae (strain DSM 16493 / NCIMB 14021 / DFL 12)</name>
    <dbReference type="NCBI Taxonomy" id="398580"/>
    <lineage>
        <taxon>Bacteria</taxon>
        <taxon>Pseudomonadati</taxon>
        <taxon>Pseudomonadota</taxon>
        <taxon>Alphaproteobacteria</taxon>
        <taxon>Rhodobacterales</taxon>
        <taxon>Roseobacteraceae</taxon>
        <taxon>Dinoroseobacter</taxon>
    </lineage>
</organism>
<reference evidence="4" key="1">
    <citation type="journal article" date="2010" name="ISME J.">
        <title>The complete genome sequence of the algal symbiont Dinoroseobacter shibae: a hitchhiker's guide to life in the sea.</title>
        <authorList>
            <person name="Wagner-Dobler I."/>
            <person name="Ballhausen B."/>
            <person name="Berger M."/>
            <person name="Brinkhoff T."/>
            <person name="Buchholz I."/>
            <person name="Bunk B."/>
            <person name="Cypionka H."/>
            <person name="Daniel R."/>
            <person name="Drepper T."/>
            <person name="Gerdts G."/>
            <person name="Hahnke S."/>
            <person name="Han C."/>
            <person name="Jahn D."/>
            <person name="Kalhoefer D."/>
            <person name="Kiss H."/>
            <person name="Klenk H.P."/>
            <person name="Kyrpides N."/>
            <person name="Liebl W."/>
            <person name="Liesegang H."/>
            <person name="Meincke L."/>
            <person name="Pati A."/>
            <person name="Petersen J."/>
            <person name="Piekarski T."/>
            <person name="Pommerenke C."/>
            <person name="Pradella S."/>
            <person name="Pukall R."/>
            <person name="Rabus R."/>
            <person name="Stackebrandt E."/>
            <person name="Thole S."/>
            <person name="Thompson L."/>
            <person name="Tielen P."/>
            <person name="Tomasch J."/>
            <person name="von Jan M."/>
            <person name="Wanphrut N."/>
            <person name="Wichels A."/>
            <person name="Zech H."/>
            <person name="Simon M."/>
        </authorList>
    </citation>
    <scope>NUCLEOTIDE SEQUENCE [LARGE SCALE GENOMIC DNA]</scope>
    <source>
        <strain evidence="4">DSM 16493 / NCIMB 14021 / DFL 12</strain>
    </source>
</reference>
<dbReference type="GO" id="GO:0055085">
    <property type="term" value="P:transmembrane transport"/>
    <property type="evidence" value="ECO:0007669"/>
    <property type="project" value="TreeGrafter"/>
</dbReference>
<gene>
    <name evidence="3" type="ordered locus">Dshi_1299</name>
</gene>
<dbReference type="EMBL" id="CP000830">
    <property type="protein sequence ID" value="ABV93041.1"/>
    <property type="molecule type" value="Genomic_DNA"/>
</dbReference>
<dbReference type="OrthoDB" id="9807574at2"/>
<evidence type="ECO:0000256" key="1">
    <source>
        <dbReference type="ARBA" id="ARBA00009330"/>
    </source>
</evidence>
<evidence type="ECO:0000256" key="2">
    <source>
        <dbReference type="SAM" id="SignalP"/>
    </source>
</evidence>
<dbReference type="STRING" id="398580.Dshi_1299"/>
<keyword evidence="2" id="KW-0732">Signal</keyword>
<dbReference type="KEGG" id="dsh:Dshi_1299"/>
<dbReference type="InterPro" id="IPR005618">
    <property type="entry name" value="OMPW"/>
</dbReference>
<dbReference type="AlphaFoldDB" id="A8LIS7"/>
<dbReference type="InterPro" id="IPR011250">
    <property type="entry name" value="OMP/PagP_B-barrel"/>
</dbReference>
<feature type="chain" id="PRO_5002725992" evidence="2">
    <location>
        <begin position="23"/>
        <end position="202"/>
    </location>
</feature>
<dbReference type="HOGENOM" id="CLU_042505_1_1_5"/>
<evidence type="ECO:0000313" key="3">
    <source>
        <dbReference type="EMBL" id="ABV93041.1"/>
    </source>
</evidence>
<dbReference type="Proteomes" id="UP000006833">
    <property type="component" value="Chromosome"/>
</dbReference>
<dbReference type="GO" id="GO:0019867">
    <property type="term" value="C:outer membrane"/>
    <property type="evidence" value="ECO:0007669"/>
    <property type="project" value="InterPro"/>
</dbReference>